<reference evidence="2" key="5">
    <citation type="submission" date="2020-08" db="EMBL/GenBank/DDBJ databases">
        <authorList>
            <person name="Yang Y."/>
            <person name="Huo L."/>
            <person name="Yan J."/>
        </authorList>
    </citation>
    <scope>NUCLEOTIDE SEQUENCE</scope>
    <source>
        <strain evidence="2">ACSDCE</strain>
    </source>
</reference>
<dbReference type="KEGG" id="sulj:SJPD1_0365"/>
<reference evidence="1" key="4">
    <citation type="journal article" date="2020" name="MicrobiologyOpen">
        <title>Tetrachloroethene respiration in Sulfurospirillum species is regulated by a two-component system as unraveled by comparative genomics, transcriptomics, and regulator binding studies.</title>
        <authorList>
            <person name="Esken J."/>
            <person name="Goris T."/>
            <person name="Gadkari J."/>
            <person name="Bischler T."/>
            <person name="Forstner K.U."/>
            <person name="Sharma C.M."/>
            <person name="Diekert G."/>
            <person name="Schubert T."/>
        </authorList>
    </citation>
    <scope>NUCLEOTIDE SEQUENCE</scope>
    <source>
        <strain evidence="1">JPD-1</strain>
    </source>
</reference>
<reference evidence="3" key="2">
    <citation type="submission" date="2017-09" db="EMBL/GenBank/DDBJ databases">
        <title>The complete genome of Sulfurospirillum sp. JPD-1.</title>
        <authorList>
            <person name="Goris T."/>
        </authorList>
    </citation>
    <scope>NUCLEOTIDE SEQUENCE [LARGE SCALE GENOMIC DNA]</scope>
    <source>
        <strain evidence="3">JPD-1</strain>
    </source>
</reference>
<accession>A0A6G9VUK4</accession>
<dbReference type="EMBL" id="CP039734">
    <property type="protein sequence ID" value="QIR76348.1"/>
    <property type="molecule type" value="Genomic_DNA"/>
</dbReference>
<dbReference type="Proteomes" id="UP000502831">
    <property type="component" value="Chromosome"/>
</dbReference>
<reference evidence="2 4" key="1">
    <citation type="journal article" date="2017" name="Environ. Sci. Technol.">
        <title>Organohalide Respiration with Chlorinated Ethenes under Low pH Conditions.</title>
        <authorList>
            <person name="Yang Y."/>
            <person name="Capiro N.L."/>
            <person name="Marcet T.F."/>
            <person name="Yan J."/>
            <person name="Pennell K.D."/>
            <person name="Loffler F.E."/>
        </authorList>
    </citation>
    <scope>NUCLEOTIDE SEQUENCE [LARGE SCALE GENOMIC DNA]</scope>
    <source>
        <strain evidence="2 4">ACSDCE</strain>
    </source>
</reference>
<dbReference type="OrthoDB" id="5358713at2"/>
<evidence type="ECO:0000313" key="3">
    <source>
        <dbReference type="Proteomes" id="UP000217349"/>
    </source>
</evidence>
<evidence type="ECO:0000313" key="2">
    <source>
        <dbReference type="EMBL" id="QIR76348.1"/>
    </source>
</evidence>
<evidence type="ECO:0000313" key="1">
    <source>
        <dbReference type="EMBL" id="ATB68494.1"/>
    </source>
</evidence>
<dbReference type="AlphaFoldDB" id="A0A290HPD3"/>
<gene>
    <name evidence="2" type="ORF">FA584_09060</name>
    <name evidence="1" type="ORF">SJPD1_0365</name>
</gene>
<protein>
    <submittedName>
        <fullName evidence="1">Uncharacterized protein</fullName>
    </submittedName>
</protein>
<organism evidence="1 3">
    <name type="scientific">Sulfurospirillum diekertiae</name>
    <dbReference type="NCBI Taxonomy" id="1854492"/>
    <lineage>
        <taxon>Bacteria</taxon>
        <taxon>Pseudomonadati</taxon>
        <taxon>Campylobacterota</taxon>
        <taxon>Epsilonproteobacteria</taxon>
        <taxon>Campylobacterales</taxon>
        <taxon>Sulfurospirillaceae</taxon>
        <taxon>Sulfurospirillum</taxon>
    </lineage>
</organism>
<proteinExistence type="predicted"/>
<name>A0A290HPD3_9BACT</name>
<dbReference type="Proteomes" id="UP000217349">
    <property type="component" value="Chromosome"/>
</dbReference>
<reference evidence="1" key="3">
    <citation type="submission" date="2017-09" db="EMBL/GenBank/DDBJ databases">
        <authorList>
            <person name="Goris T."/>
        </authorList>
    </citation>
    <scope>NUCLEOTIDE SEQUENCE</scope>
    <source>
        <strain evidence="1">JPD-1</strain>
    </source>
</reference>
<dbReference type="EMBL" id="CP023275">
    <property type="protein sequence ID" value="ATB68494.1"/>
    <property type="molecule type" value="Genomic_DNA"/>
</dbReference>
<dbReference type="RefSeq" id="WP_096045710.1">
    <property type="nucleotide sequence ID" value="NZ_CP023275.1"/>
</dbReference>
<sequence>MARTFCLLIGLTQALFCSDLFWFSYKIVTVNGLVVYEQKNIAPVMIPYEGKVQKLCSIVLSNTQNLPKEQFLRKHFDDILPCFYQLSSHLLAWDDQYLKHGNDRIELVIEPVRFTVDFKDEFATINAIR</sequence>
<accession>A0A290HPD3</accession>
<evidence type="ECO:0000313" key="4">
    <source>
        <dbReference type="Proteomes" id="UP000502831"/>
    </source>
</evidence>